<comment type="caution">
    <text evidence="2">The sequence shown here is derived from an EMBL/GenBank/DDBJ whole genome shotgun (WGS) entry which is preliminary data.</text>
</comment>
<dbReference type="EMBL" id="QVFU01000018">
    <property type="protein sequence ID" value="RFS45307.1"/>
    <property type="molecule type" value="Genomic_DNA"/>
</dbReference>
<protein>
    <submittedName>
        <fullName evidence="2">ABC transporter permease</fullName>
    </submittedName>
</protein>
<gene>
    <name evidence="2" type="ORF">D0Q02_17990</name>
</gene>
<feature type="transmembrane region" description="Helical" evidence="1">
    <location>
        <begin position="54"/>
        <end position="72"/>
    </location>
</feature>
<feature type="transmembrane region" description="Helical" evidence="1">
    <location>
        <begin position="112"/>
        <end position="129"/>
    </location>
</feature>
<organism evidence="2 3">
    <name type="scientific">Micromonospora craniellae</name>
    <dbReference type="NCBI Taxonomy" id="2294034"/>
    <lineage>
        <taxon>Bacteria</taxon>
        <taxon>Bacillati</taxon>
        <taxon>Actinomycetota</taxon>
        <taxon>Actinomycetes</taxon>
        <taxon>Micromonosporales</taxon>
        <taxon>Micromonosporaceae</taxon>
        <taxon>Micromonospora</taxon>
    </lineage>
</organism>
<evidence type="ECO:0000313" key="2">
    <source>
        <dbReference type="EMBL" id="RFS45307.1"/>
    </source>
</evidence>
<feature type="transmembrane region" description="Helical" evidence="1">
    <location>
        <begin position="159"/>
        <end position="179"/>
    </location>
</feature>
<dbReference type="AlphaFoldDB" id="A0A372FWX5"/>
<keyword evidence="1" id="KW-0472">Membrane</keyword>
<reference evidence="2 3" key="1">
    <citation type="submission" date="2018-08" db="EMBL/GenBank/DDBJ databases">
        <title>Verrucosispora craniellae sp. nov., isolated from a marine sponge in the South China Sea.</title>
        <authorList>
            <person name="Li L."/>
            <person name="Lin H.W."/>
        </authorList>
    </citation>
    <scope>NUCLEOTIDE SEQUENCE [LARGE SCALE GENOMIC DNA]</scope>
    <source>
        <strain evidence="2 3">LHW63014</strain>
    </source>
</reference>
<evidence type="ECO:0000256" key="1">
    <source>
        <dbReference type="SAM" id="Phobius"/>
    </source>
</evidence>
<accession>A0A372FWX5</accession>
<dbReference type="Proteomes" id="UP000262621">
    <property type="component" value="Unassembled WGS sequence"/>
</dbReference>
<feature type="transmembrane region" description="Helical" evidence="1">
    <location>
        <begin position="22"/>
        <end position="42"/>
    </location>
</feature>
<proteinExistence type="predicted"/>
<name>A0A372FWX5_9ACTN</name>
<feature type="transmembrane region" description="Helical" evidence="1">
    <location>
        <begin position="78"/>
        <end position="100"/>
    </location>
</feature>
<keyword evidence="3" id="KW-1185">Reference proteome</keyword>
<keyword evidence="1" id="KW-1133">Transmembrane helix</keyword>
<dbReference type="OrthoDB" id="3217868at2"/>
<keyword evidence="1" id="KW-0812">Transmembrane</keyword>
<sequence>MHAFGQILKTETKLYLWDLPTLLLTVLLPAGILTVLGLIPSFREPDPNFGGQSFLTYFTPSLLVASFGSPLPQHPWGFAAALVLGTAALLALGLVIAAVAGTGSAQAMSVPLFMVVMFFGGVYLPRFLLPDVLADLGAYLPPGVQALLDAWTGTAPEPLHLGIMAAIALTAGTVAAKLFRWQ</sequence>
<evidence type="ECO:0000313" key="3">
    <source>
        <dbReference type="Proteomes" id="UP000262621"/>
    </source>
</evidence>
<dbReference type="RefSeq" id="WP_117229138.1">
    <property type="nucleotide sequence ID" value="NZ_CP061725.1"/>
</dbReference>